<evidence type="ECO:0000313" key="4">
    <source>
        <dbReference type="EMBL" id="TCP08792.1"/>
    </source>
</evidence>
<dbReference type="RefSeq" id="WP_132763750.1">
    <property type="nucleotide sequence ID" value="NZ_CP110416.1"/>
</dbReference>
<dbReference type="Proteomes" id="UP000294772">
    <property type="component" value="Unassembled WGS sequence"/>
</dbReference>
<evidence type="ECO:0000313" key="5">
    <source>
        <dbReference type="Proteomes" id="UP000294772"/>
    </source>
</evidence>
<dbReference type="CDD" id="cd19963">
    <property type="entry name" value="PBP1_BMP-like"/>
    <property type="match status" value="1"/>
</dbReference>
<dbReference type="PROSITE" id="PS51318">
    <property type="entry name" value="TAT"/>
    <property type="match status" value="1"/>
</dbReference>
<feature type="signal peptide" evidence="2">
    <location>
        <begin position="1"/>
        <end position="25"/>
    </location>
</feature>
<dbReference type="Gene3D" id="3.40.50.2300">
    <property type="match status" value="2"/>
</dbReference>
<dbReference type="EMBL" id="SLXF01000002">
    <property type="protein sequence ID" value="TCP08792.1"/>
    <property type="molecule type" value="Genomic_DNA"/>
</dbReference>
<dbReference type="GO" id="GO:0005886">
    <property type="term" value="C:plasma membrane"/>
    <property type="evidence" value="ECO:0007669"/>
    <property type="project" value="InterPro"/>
</dbReference>
<reference evidence="4 5" key="1">
    <citation type="submission" date="2019-03" db="EMBL/GenBank/DDBJ databases">
        <title>Genomic Encyclopedia of Type Strains, Phase IV (KMG-IV): sequencing the most valuable type-strain genomes for metagenomic binning, comparative biology and taxonomic classification.</title>
        <authorList>
            <person name="Goeker M."/>
        </authorList>
    </citation>
    <scope>NUCLEOTIDE SEQUENCE [LARGE SCALE GENOMIC DNA]</scope>
    <source>
        <strain evidence="4 5">DSM 15264</strain>
    </source>
</reference>
<dbReference type="PANTHER" id="PTHR43208">
    <property type="entry name" value="ABC TRANSPORTER SUBSTRATE-BINDING PROTEIN"/>
    <property type="match status" value="1"/>
</dbReference>
<dbReference type="AlphaFoldDB" id="A0AA46DGI0"/>
<feature type="chain" id="PRO_5041322214" evidence="2">
    <location>
        <begin position="26"/>
        <end position="384"/>
    </location>
</feature>
<dbReference type="InterPro" id="IPR006311">
    <property type="entry name" value="TAT_signal"/>
</dbReference>
<keyword evidence="1 2" id="KW-0732">Signal</keyword>
<feature type="domain" description="ABC transporter substrate-binding protein PnrA-like" evidence="3">
    <location>
        <begin position="53"/>
        <end position="319"/>
    </location>
</feature>
<evidence type="ECO:0000256" key="2">
    <source>
        <dbReference type="SAM" id="SignalP"/>
    </source>
</evidence>
<sequence>MTDLNKRSLLKLAGLGSLVAAAALAGCGKKEEAPAPAPAPVSEAPAPAAEPLKIAFAYVGPVGDAGWTYAHDRARKELEAEFGDKIVTSYVENVPEAADAERVIRDMVSQGNKLVFGTTFGYMEPMLKVAADHPDVKFEHATGYKTSENMRTYDARTYEGAYMAGVIAGKMTQTNTLGVVASIPIPEVIRNINSFTLGAQSVNPDIKTKVVWVNKWFDPPKEGEAAQSLINQGADVLMQNTDSAAVLQTAEKAGKLGFGWDSDMSAFGPNAHLGSAVINWAPYYKKAVNDVLNGTWTTGAEWWGVKEGAIDLVSVSDKVPADVRELVEKIKAGLKDGSYVIWKGPVVDQSGKQVLADGEVADDKFLHGINWYVQGVEGKVPAGN</sequence>
<dbReference type="Pfam" id="PF02608">
    <property type="entry name" value="Bmp"/>
    <property type="match status" value="1"/>
</dbReference>
<dbReference type="InterPro" id="IPR003760">
    <property type="entry name" value="PnrA-like"/>
</dbReference>
<dbReference type="InterPro" id="IPR052910">
    <property type="entry name" value="ABC-Purine-Binding"/>
</dbReference>
<proteinExistence type="predicted"/>
<evidence type="ECO:0000259" key="3">
    <source>
        <dbReference type="Pfam" id="PF02608"/>
    </source>
</evidence>
<dbReference type="PANTHER" id="PTHR43208:SF1">
    <property type="entry name" value="ABC TRANSPORTER SUBSTRATE-BINDING PROTEIN"/>
    <property type="match status" value="1"/>
</dbReference>
<protein>
    <submittedName>
        <fullName evidence="4">Nucleoside-binding protein</fullName>
    </submittedName>
</protein>
<evidence type="ECO:0000256" key="1">
    <source>
        <dbReference type="ARBA" id="ARBA00022729"/>
    </source>
</evidence>
<name>A0AA46DGI0_9BURK</name>
<dbReference type="PROSITE" id="PS51257">
    <property type="entry name" value="PROKAR_LIPOPROTEIN"/>
    <property type="match status" value="1"/>
</dbReference>
<comment type="caution">
    <text evidence="4">The sequence shown here is derived from an EMBL/GenBank/DDBJ whole genome shotgun (WGS) entry which is preliminary data.</text>
</comment>
<organism evidence="4 5">
    <name type="scientific">Caldimonas thermodepolymerans</name>
    <dbReference type="NCBI Taxonomy" id="215580"/>
    <lineage>
        <taxon>Bacteria</taxon>
        <taxon>Pseudomonadati</taxon>
        <taxon>Pseudomonadota</taxon>
        <taxon>Betaproteobacteria</taxon>
        <taxon>Burkholderiales</taxon>
        <taxon>Sphaerotilaceae</taxon>
        <taxon>Caldimonas</taxon>
    </lineage>
</organism>
<gene>
    <name evidence="4" type="ORF">EV676_102300</name>
</gene>
<accession>A0AA46DGI0</accession>